<protein>
    <submittedName>
        <fullName evidence="2">Uncharacterized protein</fullName>
    </submittedName>
</protein>
<dbReference type="Proteomes" id="UP001235939">
    <property type="component" value="Chromosome 08"/>
</dbReference>
<reference evidence="2 3" key="1">
    <citation type="submission" date="2022-01" db="EMBL/GenBank/DDBJ databases">
        <title>A chromosomal length assembly of Cordylochernes scorpioides.</title>
        <authorList>
            <person name="Zeh D."/>
            <person name="Zeh J."/>
        </authorList>
    </citation>
    <scope>NUCLEOTIDE SEQUENCE [LARGE SCALE GENOMIC DNA]</scope>
    <source>
        <strain evidence="2">IN4F17</strain>
        <tissue evidence="2">Whole Body</tissue>
    </source>
</reference>
<keyword evidence="1" id="KW-1133">Transmembrane helix</keyword>
<organism evidence="2 3">
    <name type="scientific">Cordylochernes scorpioides</name>
    <dbReference type="NCBI Taxonomy" id="51811"/>
    <lineage>
        <taxon>Eukaryota</taxon>
        <taxon>Metazoa</taxon>
        <taxon>Ecdysozoa</taxon>
        <taxon>Arthropoda</taxon>
        <taxon>Chelicerata</taxon>
        <taxon>Arachnida</taxon>
        <taxon>Pseudoscorpiones</taxon>
        <taxon>Cheliferoidea</taxon>
        <taxon>Chernetidae</taxon>
        <taxon>Cordylochernes</taxon>
    </lineage>
</organism>
<accession>A0ABY6KRW4</accession>
<sequence length="76" mass="8718">MWYYLASMSDHGCIPVGVGAVLPHVMSNMIRINKKINLKSKRLLFFFVLIQMGQIKYFGIGTEDIDVIVDMRIILN</sequence>
<dbReference type="EMBL" id="CP092870">
    <property type="protein sequence ID" value="UYV70921.1"/>
    <property type="molecule type" value="Genomic_DNA"/>
</dbReference>
<keyword evidence="1" id="KW-0812">Transmembrane</keyword>
<proteinExistence type="predicted"/>
<feature type="transmembrane region" description="Helical" evidence="1">
    <location>
        <begin position="43"/>
        <end position="60"/>
    </location>
</feature>
<evidence type="ECO:0000313" key="3">
    <source>
        <dbReference type="Proteomes" id="UP001235939"/>
    </source>
</evidence>
<keyword evidence="1" id="KW-0472">Membrane</keyword>
<name>A0ABY6KRW4_9ARAC</name>
<gene>
    <name evidence="2" type="ORF">LAZ67_8001109</name>
</gene>
<evidence type="ECO:0000313" key="2">
    <source>
        <dbReference type="EMBL" id="UYV70921.1"/>
    </source>
</evidence>
<keyword evidence="3" id="KW-1185">Reference proteome</keyword>
<evidence type="ECO:0000256" key="1">
    <source>
        <dbReference type="SAM" id="Phobius"/>
    </source>
</evidence>